<accession>A0A559J4H4</accession>
<gene>
    <name evidence="1" type="ORF">FPZ45_24665</name>
</gene>
<dbReference type="AlphaFoldDB" id="A0A559J4H4"/>
<name>A0A559J4H4_9BACL</name>
<dbReference type="OrthoDB" id="883339at2"/>
<organism evidence="1 2">
    <name type="scientific">Cohnella terricola</name>
    <dbReference type="NCBI Taxonomy" id="1289167"/>
    <lineage>
        <taxon>Bacteria</taxon>
        <taxon>Bacillati</taxon>
        <taxon>Bacillota</taxon>
        <taxon>Bacilli</taxon>
        <taxon>Bacillales</taxon>
        <taxon>Paenibacillaceae</taxon>
        <taxon>Cohnella</taxon>
    </lineage>
</organism>
<evidence type="ECO:0000313" key="2">
    <source>
        <dbReference type="Proteomes" id="UP000316330"/>
    </source>
</evidence>
<comment type="caution">
    <text evidence="1">The sequence shown here is derived from an EMBL/GenBank/DDBJ whole genome shotgun (WGS) entry which is preliminary data.</text>
</comment>
<dbReference type="RefSeq" id="WP_144707318.1">
    <property type="nucleotide sequence ID" value="NZ_VNJJ01000029.1"/>
</dbReference>
<proteinExistence type="predicted"/>
<protein>
    <submittedName>
        <fullName evidence="1">Uncharacterized protein</fullName>
    </submittedName>
</protein>
<keyword evidence="2" id="KW-1185">Reference proteome</keyword>
<reference evidence="1 2" key="1">
    <citation type="submission" date="2019-07" db="EMBL/GenBank/DDBJ databases">
        <authorList>
            <person name="Kim J."/>
        </authorList>
    </citation>
    <scope>NUCLEOTIDE SEQUENCE [LARGE SCALE GENOMIC DNA]</scope>
    <source>
        <strain evidence="1 2">G13</strain>
    </source>
</reference>
<sequence>MNTTTLYETLARDNKTKEKKMMMKPNYEDLGLSITMGKDLRELVESQLIKDLLHYHSISEDLFFDWSESCIEGKCISYLDGSLDRYSGIMVFNNRNELVADGWMEFEYLKEQNHLIVYWNYLDIYNDGIQIEVITNAEIPEHIKRHIEELKDVEF</sequence>
<dbReference type="Proteomes" id="UP000316330">
    <property type="component" value="Unassembled WGS sequence"/>
</dbReference>
<dbReference type="EMBL" id="VNJJ01000029">
    <property type="protein sequence ID" value="TVX94789.1"/>
    <property type="molecule type" value="Genomic_DNA"/>
</dbReference>
<evidence type="ECO:0000313" key="1">
    <source>
        <dbReference type="EMBL" id="TVX94789.1"/>
    </source>
</evidence>